<dbReference type="InterPro" id="IPR036179">
    <property type="entry name" value="Ig-like_dom_sf"/>
</dbReference>
<evidence type="ECO:0000256" key="9">
    <source>
        <dbReference type="SAM" id="Phobius"/>
    </source>
</evidence>
<evidence type="ECO:0000259" key="12">
    <source>
        <dbReference type="PROSITE" id="PS50835"/>
    </source>
</evidence>
<organism evidence="13 14">
    <name type="scientific">Anopheles quadriannulatus</name>
    <name type="common">Mosquito</name>
    <dbReference type="NCBI Taxonomy" id="34691"/>
    <lineage>
        <taxon>Eukaryota</taxon>
        <taxon>Metazoa</taxon>
        <taxon>Ecdysozoa</taxon>
        <taxon>Arthropoda</taxon>
        <taxon>Hexapoda</taxon>
        <taxon>Insecta</taxon>
        <taxon>Pterygota</taxon>
        <taxon>Neoptera</taxon>
        <taxon>Endopterygota</taxon>
        <taxon>Diptera</taxon>
        <taxon>Nematocera</taxon>
        <taxon>Culicoidea</taxon>
        <taxon>Culicidae</taxon>
        <taxon>Anophelinae</taxon>
        <taxon>Anopheles</taxon>
    </lineage>
</organism>
<name>A0A182X318_ANOQN</name>
<keyword evidence="9" id="KW-1133">Transmembrane helix</keyword>
<keyword evidence="14" id="KW-1185">Reference proteome</keyword>
<evidence type="ECO:0000313" key="14">
    <source>
        <dbReference type="Proteomes" id="UP000076407"/>
    </source>
</evidence>
<evidence type="ECO:0000256" key="7">
    <source>
        <dbReference type="PROSITE-ProRule" id="PRU10141"/>
    </source>
</evidence>
<feature type="compositionally biased region" description="Basic and acidic residues" evidence="8">
    <location>
        <begin position="1174"/>
        <end position="1185"/>
    </location>
</feature>
<dbReference type="InterPro" id="IPR001245">
    <property type="entry name" value="Ser-Thr/Tyr_kinase_cat_dom"/>
</dbReference>
<feature type="transmembrane region" description="Helical" evidence="9">
    <location>
        <begin position="799"/>
        <end position="822"/>
    </location>
</feature>
<feature type="domain" description="Ig-like" evidence="12">
    <location>
        <begin position="700"/>
        <end position="789"/>
    </location>
</feature>
<dbReference type="SMART" id="SM00409">
    <property type="entry name" value="IG"/>
    <property type="match status" value="7"/>
</dbReference>
<dbReference type="InterPro" id="IPR011009">
    <property type="entry name" value="Kinase-like_dom_sf"/>
</dbReference>
<feature type="domain" description="Protein kinase" evidence="11">
    <location>
        <begin position="873"/>
        <end position="1230"/>
    </location>
</feature>
<dbReference type="FunFam" id="3.30.200.20:FF:000384">
    <property type="entry name" value="Receptor protein-tyrosine kinase"/>
    <property type="match status" value="1"/>
</dbReference>
<evidence type="ECO:0000256" key="3">
    <source>
        <dbReference type="ARBA" id="ARBA00019671"/>
    </source>
</evidence>
<evidence type="ECO:0000256" key="8">
    <source>
        <dbReference type="SAM" id="MobiDB-lite"/>
    </source>
</evidence>
<evidence type="ECO:0000256" key="4">
    <source>
        <dbReference type="ARBA" id="ARBA00023157"/>
    </source>
</evidence>
<keyword evidence="7" id="KW-0067">ATP-binding</keyword>
<dbReference type="Pfam" id="PF07679">
    <property type="entry name" value="I-set"/>
    <property type="match status" value="1"/>
</dbReference>
<dbReference type="PROSITE" id="PS50835">
    <property type="entry name" value="IG_LIKE"/>
    <property type="match status" value="4"/>
</dbReference>
<evidence type="ECO:0000256" key="6">
    <source>
        <dbReference type="ARBA" id="ARBA00023319"/>
    </source>
</evidence>
<dbReference type="AlphaFoldDB" id="A0A182X318"/>
<sequence length="1230" mass="138713">MVGQPATVILSVTLLAVCSVFQHSATFVSALDEGHIVREQDAVNAHGAPEIDTVEEEIVLPKGASWNFTCKSAQPILWKSYAASFHWEPPNVHPVDFETDDPDKSYGSVLMLTDASAKQVGRYYCINVASYDEEREDELDDMVAEYLASTVYVYVNDPEHPLVPVSSPVFRVQQYDDFVIPCKPTHPEVEVELYNDLEGNLVETYEYSNTQGYKLSFNRLEEGGFYYCQVKDKPDQRIDFEVTIIEHYDSEEALTEYLTKPSIHSDTKDHVPLGQRIRLVCKVNIRAGVNLDMIWKVPPNLNPAVRDARVRLGSLKLNPVKDAAHREIASRELIIERATMADDGTYRCEVMDVNGHRNYHSFKLHVHDSGDDYVMLREENNLDDINVRRNANGKTAPIDIVIEYRSYPANITYYWLKDDDIEVMAGHHGKYELTHSETVVKLRINDPSVTDTGNYTLFVLAGNAEKSHRIGVYVYAKPIVHMESKFVKPNEEVSFTCRSIGYPRPEISFMFLPCLEVPWRNCSASRTNKDKWDSSSPAISSESSARLTPGGKGETPIAKSRVYTLTSKQPGVVYCRATNLEGSEITEADLLVSDLSDSVTLEKEQPQEAITVGDHVTIVCSALVYNYTKDITFVHNDKELQESDGVRHDYSPELYAWQARLDIAHVATEHEGPIYCRAKTMTGAVESRAFHVEVLEPVAPMLVSGKSNESLSVDLHDPLKLECDIVGTPDPKIVWLKDGEPVRPDENSNRVQLTKTTLIFEYLKTDDLGMFECRAENKMGTIEKYWKVDVRTAVVRKSVIYIILSLLLVLIVGIVLVSLFYCRKKKEVKAMKEAGIVNFEEGNLGVYNPELALDEQADLLPYNSEYEFPKERLKLGKQLGTGAFGVVMKATAQRIMVNEDETTVAVKMVKKQTDNEVMRALVSELKIMVHLGQHLNVVNLLGAVTKNIAKRELMVIVEYCRFGNVQNFLLKHRPHFIDQINQETGEIDSSIDKNQLRWSKCGYQYNSQGLKYVNLSFSTNNVNHHPLQHPTAFYHNNHIDSGSTQYVDPKKHLNSKGYVRHSGLQNMGMVDSCNTEVTAMTSVEVSEIRNDKDYLKMSRTKSESEESNFDFASFNSDRHSPTIRNNLDTSPPNGSKRHKKRGLPEEIPMLDGNRLSSTANGFNSDSETEPVSPKPRERTSKHNPEPEYINVKGNKVGGVGRAPLCDDELSQEAISNPGYIALSMVDEKRC</sequence>
<feature type="region of interest" description="Disordered" evidence="8">
    <location>
        <begin position="1097"/>
        <end position="1201"/>
    </location>
</feature>
<keyword evidence="9" id="KW-0472">Membrane</keyword>
<feature type="compositionally biased region" description="Low complexity" evidence="8">
    <location>
        <begin position="534"/>
        <end position="544"/>
    </location>
</feature>
<reference evidence="13" key="1">
    <citation type="submission" date="2020-05" db="UniProtKB">
        <authorList>
            <consortium name="EnsemblMetazoa"/>
        </authorList>
    </citation>
    <scope>IDENTIFICATION</scope>
    <source>
        <strain evidence="13">SANGQUA</strain>
    </source>
</reference>
<feature type="region of interest" description="Disordered" evidence="8">
    <location>
        <begin position="526"/>
        <end position="555"/>
    </location>
</feature>
<protein>
    <recommendedName>
        <fullName evidence="3">Platelet-derived growth factor receptor-like protein</fullName>
    </recommendedName>
</protein>
<dbReference type="PANTHER" id="PTHR15360">
    <property type="entry name" value="PLATELET-DERIVED GROWTH FACTOR RECEPTOR LIKE"/>
    <property type="match status" value="1"/>
</dbReference>
<dbReference type="GO" id="GO:0007399">
    <property type="term" value="P:nervous system development"/>
    <property type="evidence" value="ECO:0007669"/>
    <property type="project" value="UniProtKB-ARBA"/>
</dbReference>
<dbReference type="Gene3D" id="3.30.200.20">
    <property type="entry name" value="Phosphorylase Kinase, domain 1"/>
    <property type="match status" value="1"/>
</dbReference>
<feature type="domain" description="Ig-like" evidence="12">
    <location>
        <begin position="478"/>
        <end position="593"/>
    </location>
</feature>
<keyword evidence="7" id="KW-0547">Nucleotide-binding</keyword>
<dbReference type="InterPro" id="IPR007110">
    <property type="entry name" value="Ig-like_dom"/>
</dbReference>
<evidence type="ECO:0000256" key="5">
    <source>
        <dbReference type="ARBA" id="ARBA00023180"/>
    </source>
</evidence>
<dbReference type="GO" id="GO:0030154">
    <property type="term" value="P:cell differentiation"/>
    <property type="evidence" value="ECO:0007669"/>
    <property type="project" value="UniProtKB-ARBA"/>
</dbReference>
<dbReference type="InterPro" id="IPR003599">
    <property type="entry name" value="Ig_sub"/>
</dbReference>
<dbReference type="EnsemblMetazoa" id="AQUA004191-RA">
    <property type="protein sequence ID" value="AQUA004191-PA"/>
    <property type="gene ID" value="AQUA004191"/>
</dbReference>
<evidence type="ECO:0000313" key="13">
    <source>
        <dbReference type="EnsemblMetazoa" id="AQUA004191-PA"/>
    </source>
</evidence>
<dbReference type="STRING" id="34691.A0A182X318"/>
<dbReference type="SUPFAM" id="SSF48726">
    <property type="entry name" value="Immunoglobulin"/>
    <property type="match status" value="5"/>
</dbReference>
<dbReference type="PROSITE" id="PS50011">
    <property type="entry name" value="PROTEIN_KINASE_DOM"/>
    <property type="match status" value="1"/>
</dbReference>
<dbReference type="VEuPathDB" id="VectorBase:AQUA004191"/>
<keyword evidence="4" id="KW-1015">Disulfide bond</keyword>
<dbReference type="InterPro" id="IPR003598">
    <property type="entry name" value="Ig_sub2"/>
</dbReference>
<dbReference type="PANTHER" id="PTHR15360:SF4">
    <property type="entry name" value="PROTEIN KINASE DOMAIN-CONTAINING PROTEIN"/>
    <property type="match status" value="1"/>
</dbReference>
<dbReference type="Pfam" id="PF07714">
    <property type="entry name" value="PK_Tyr_Ser-Thr"/>
    <property type="match status" value="1"/>
</dbReference>
<dbReference type="InterPro" id="IPR013783">
    <property type="entry name" value="Ig-like_fold"/>
</dbReference>
<dbReference type="SMART" id="SM00408">
    <property type="entry name" value="IGc2"/>
    <property type="match status" value="3"/>
</dbReference>
<feature type="domain" description="Ig-like" evidence="12">
    <location>
        <begin position="49"/>
        <end position="125"/>
    </location>
</feature>
<feature type="compositionally biased region" description="Polar residues" evidence="8">
    <location>
        <begin position="1154"/>
        <end position="1165"/>
    </location>
</feature>
<dbReference type="SUPFAM" id="SSF56112">
    <property type="entry name" value="Protein kinase-like (PK-like)"/>
    <property type="match status" value="1"/>
</dbReference>
<evidence type="ECO:0000256" key="10">
    <source>
        <dbReference type="SAM" id="SignalP"/>
    </source>
</evidence>
<feature type="chain" id="PRO_5008142286" description="Platelet-derived growth factor receptor-like protein" evidence="10">
    <location>
        <begin position="31"/>
        <end position="1230"/>
    </location>
</feature>
<keyword evidence="9" id="KW-0812">Transmembrane</keyword>
<dbReference type="InterPro" id="IPR000719">
    <property type="entry name" value="Prot_kinase_dom"/>
</dbReference>
<dbReference type="Gene3D" id="2.60.40.10">
    <property type="entry name" value="Immunoglobulins"/>
    <property type="match status" value="7"/>
</dbReference>
<accession>A0A182X318</accession>
<keyword evidence="10" id="KW-0732">Signal</keyword>
<dbReference type="GO" id="GO:0004672">
    <property type="term" value="F:protein kinase activity"/>
    <property type="evidence" value="ECO:0007669"/>
    <property type="project" value="InterPro"/>
</dbReference>
<keyword evidence="6" id="KW-0393">Immunoglobulin domain</keyword>
<keyword evidence="5" id="KW-0325">Glycoprotein</keyword>
<feature type="binding site" evidence="7">
    <location>
        <position position="911"/>
    </location>
    <ligand>
        <name>ATP</name>
        <dbReference type="ChEBI" id="CHEBI:30616"/>
    </ligand>
</feature>
<feature type="compositionally biased region" description="Polar residues" evidence="8">
    <location>
        <begin position="1122"/>
        <end position="1133"/>
    </location>
</feature>
<feature type="signal peptide" evidence="10">
    <location>
        <begin position="1"/>
        <end position="30"/>
    </location>
</feature>
<dbReference type="InterPro" id="IPR013098">
    <property type="entry name" value="Ig_I-set"/>
</dbReference>
<proteinExistence type="predicted"/>
<dbReference type="GO" id="GO:0016020">
    <property type="term" value="C:membrane"/>
    <property type="evidence" value="ECO:0007669"/>
    <property type="project" value="UniProtKB-SubCell"/>
</dbReference>
<evidence type="ECO:0000256" key="1">
    <source>
        <dbReference type="ARBA" id="ARBA00004167"/>
    </source>
</evidence>
<dbReference type="InterPro" id="IPR017441">
    <property type="entry name" value="Protein_kinase_ATP_BS"/>
</dbReference>
<dbReference type="PROSITE" id="PS00107">
    <property type="entry name" value="PROTEIN_KINASE_ATP"/>
    <property type="match status" value="1"/>
</dbReference>
<dbReference type="Proteomes" id="UP000076407">
    <property type="component" value="Unassembled WGS sequence"/>
</dbReference>
<evidence type="ECO:0000256" key="2">
    <source>
        <dbReference type="ARBA" id="ARBA00011360"/>
    </source>
</evidence>
<comment type="subcellular location">
    <subcellularLocation>
        <location evidence="1">Membrane</location>
        <topology evidence="1">Single-pass membrane protein</topology>
    </subcellularLocation>
</comment>
<dbReference type="FunFam" id="2.60.40.10:FF:001641">
    <property type="entry name" value="Myoblast growth factor receptor egl-15"/>
    <property type="match status" value="1"/>
</dbReference>
<feature type="domain" description="Ig-like" evidence="12">
    <location>
        <begin position="261"/>
        <end position="365"/>
    </location>
</feature>
<dbReference type="GO" id="GO:0005524">
    <property type="term" value="F:ATP binding"/>
    <property type="evidence" value="ECO:0007669"/>
    <property type="project" value="UniProtKB-UniRule"/>
</dbReference>
<evidence type="ECO:0000259" key="11">
    <source>
        <dbReference type="PROSITE" id="PS50011"/>
    </source>
</evidence>
<dbReference type="InterPro" id="IPR042495">
    <property type="entry name" value="PDGFRL"/>
</dbReference>
<comment type="subunit">
    <text evidence="2">Forms a complex composed of PDGFRL, TNK2 and GRB2.</text>
</comment>